<comment type="caution">
    <text evidence="2">The sequence shown here is derived from an EMBL/GenBank/DDBJ whole genome shotgun (WGS) entry which is preliminary data.</text>
</comment>
<reference evidence="2" key="1">
    <citation type="submission" date="2020-09" db="EMBL/GenBank/DDBJ databases">
        <title>Novel species in genus Aeromicrobium.</title>
        <authorList>
            <person name="Zhang G."/>
        </authorList>
    </citation>
    <scope>NUCLEOTIDE SEQUENCE</scope>
    <source>
        <strain evidence="2">Zg-636</strain>
    </source>
</reference>
<gene>
    <name evidence="2" type="ORF">IBG24_08510</name>
</gene>
<protein>
    <recommendedName>
        <fullName evidence="1">Putative Flp pilus-assembly TadG-like N-terminal domain-containing protein</fullName>
    </recommendedName>
</protein>
<dbReference type="InterPro" id="IPR028087">
    <property type="entry name" value="Tad_N"/>
</dbReference>
<evidence type="ECO:0000259" key="1">
    <source>
        <dbReference type="Pfam" id="PF13400"/>
    </source>
</evidence>
<dbReference type="Proteomes" id="UP000620591">
    <property type="component" value="Unassembled WGS sequence"/>
</dbReference>
<sequence length="414" mass="43994">MNRPSRRFGLKRKERGATIVLVTLSMVALLGMAAVSIDFAVASEQKSSVQNAADAAALAVAADCAQNKAKCGPGHDADWYAKQAAGASATVQTLKDGVVKSPAYADRKVTVRVSKNIEHTFARVLGEGAGTVQAEATASWNSVPLRASKMVPIGLPYCMWKDYNPISGVGSKKGATVEFVWSTFRVGETSCAGLSGVTAPTVYGRAATSSSNLAGAGRAVYFTPDVVPGLTFTCSFAPSVWDVYRDDLANWSVVKYDSCMNNQFKKPDGSAVGPGDILMFPIYAVEKKTFFFDLVKYDSRVVIIGFAPFQIQDFVKYPSVFFGQEPGRESILDLLDPKASHDTSCTFGWSVGVPNVISVGFGGSCGGIRGKFVQSTNAALFKDFTEFGSYYANPDSGLAGDAPQLGGTRVTLVK</sequence>
<evidence type="ECO:0000313" key="3">
    <source>
        <dbReference type="Proteomes" id="UP000620591"/>
    </source>
</evidence>
<dbReference type="EMBL" id="JACTVM010000002">
    <property type="protein sequence ID" value="MBC9226355.1"/>
    <property type="molecule type" value="Genomic_DNA"/>
</dbReference>
<proteinExistence type="predicted"/>
<dbReference type="Pfam" id="PF13400">
    <property type="entry name" value="Tad"/>
    <property type="match status" value="1"/>
</dbReference>
<feature type="domain" description="Putative Flp pilus-assembly TadG-like N-terminal" evidence="1">
    <location>
        <begin position="17"/>
        <end position="63"/>
    </location>
</feature>
<name>A0A8I0EWK0_9ACTN</name>
<dbReference type="AlphaFoldDB" id="A0A8I0EWK0"/>
<evidence type="ECO:0000313" key="2">
    <source>
        <dbReference type="EMBL" id="MBC9226355.1"/>
    </source>
</evidence>
<accession>A0A8I0EWK0</accession>
<dbReference type="RefSeq" id="WP_187769242.1">
    <property type="nucleotide sequence ID" value="NZ_JACTVM010000002.1"/>
</dbReference>
<organism evidence="2 3">
    <name type="scientific">Aeromicrobium senzhongii</name>
    <dbReference type="NCBI Taxonomy" id="2663859"/>
    <lineage>
        <taxon>Bacteria</taxon>
        <taxon>Bacillati</taxon>
        <taxon>Actinomycetota</taxon>
        <taxon>Actinomycetes</taxon>
        <taxon>Propionibacteriales</taxon>
        <taxon>Nocardioidaceae</taxon>
        <taxon>Aeromicrobium</taxon>
    </lineage>
</organism>